<feature type="non-terminal residue" evidence="2">
    <location>
        <position position="1"/>
    </location>
</feature>
<keyword evidence="3" id="KW-1185">Reference proteome</keyword>
<feature type="compositionally biased region" description="Basic and acidic residues" evidence="1">
    <location>
        <begin position="28"/>
        <end position="45"/>
    </location>
</feature>
<evidence type="ECO:0000313" key="3">
    <source>
        <dbReference type="Proteomes" id="UP000708208"/>
    </source>
</evidence>
<comment type="caution">
    <text evidence="2">The sequence shown here is derived from an EMBL/GenBank/DDBJ whole genome shotgun (WGS) entry which is preliminary data.</text>
</comment>
<dbReference type="EMBL" id="CAJVCH010570503">
    <property type="protein sequence ID" value="CAG7835064.1"/>
    <property type="molecule type" value="Genomic_DNA"/>
</dbReference>
<reference evidence="2" key="1">
    <citation type="submission" date="2021-06" db="EMBL/GenBank/DDBJ databases">
        <authorList>
            <person name="Hodson N. C."/>
            <person name="Mongue J. A."/>
            <person name="Jaron S. K."/>
        </authorList>
    </citation>
    <scope>NUCLEOTIDE SEQUENCE</scope>
</reference>
<proteinExistence type="predicted"/>
<dbReference type="Proteomes" id="UP000708208">
    <property type="component" value="Unassembled WGS sequence"/>
</dbReference>
<protein>
    <submittedName>
        <fullName evidence="2">Uncharacterized protein</fullName>
    </submittedName>
</protein>
<gene>
    <name evidence="2" type="ORF">AFUS01_LOCUS44489</name>
</gene>
<dbReference type="AlphaFoldDB" id="A0A8J2PVS5"/>
<organism evidence="2 3">
    <name type="scientific">Allacma fusca</name>
    <dbReference type="NCBI Taxonomy" id="39272"/>
    <lineage>
        <taxon>Eukaryota</taxon>
        <taxon>Metazoa</taxon>
        <taxon>Ecdysozoa</taxon>
        <taxon>Arthropoda</taxon>
        <taxon>Hexapoda</taxon>
        <taxon>Collembola</taxon>
        <taxon>Symphypleona</taxon>
        <taxon>Sminthuridae</taxon>
        <taxon>Allacma</taxon>
    </lineage>
</organism>
<sequence>MMMMFIPGATLLIQNRKYRTGKITKIHSNDECSSKSGEETHETTGFHKGGLVSDQQRLPLHYFPVE</sequence>
<feature type="region of interest" description="Disordered" evidence="1">
    <location>
        <begin position="28"/>
        <end position="50"/>
    </location>
</feature>
<evidence type="ECO:0000256" key="1">
    <source>
        <dbReference type="SAM" id="MobiDB-lite"/>
    </source>
</evidence>
<accession>A0A8J2PVS5</accession>
<evidence type="ECO:0000313" key="2">
    <source>
        <dbReference type="EMBL" id="CAG7835064.1"/>
    </source>
</evidence>
<name>A0A8J2PVS5_9HEXA</name>